<evidence type="ECO:0000256" key="12">
    <source>
        <dbReference type="ARBA" id="ARBA00049728"/>
    </source>
</evidence>
<dbReference type="EMBL" id="JACOPP010000001">
    <property type="protein sequence ID" value="MBC5732130.1"/>
    <property type="molecule type" value="Genomic_DNA"/>
</dbReference>
<comment type="catalytic activity">
    <reaction evidence="8">
        <text>5,6-dihydrothymine + NAD(+) = thymine + NADH + H(+)</text>
        <dbReference type="Rhea" id="RHEA:28791"/>
        <dbReference type="ChEBI" id="CHEBI:15378"/>
        <dbReference type="ChEBI" id="CHEBI:17821"/>
        <dbReference type="ChEBI" id="CHEBI:27468"/>
        <dbReference type="ChEBI" id="CHEBI:57540"/>
        <dbReference type="ChEBI" id="CHEBI:57945"/>
        <dbReference type="EC" id="1.3.1.1"/>
    </reaction>
</comment>
<comment type="caution">
    <text evidence="14">The sequence shown here is derived from an EMBL/GenBank/DDBJ whole genome shotgun (WGS) entry which is preliminary data.</text>
</comment>
<comment type="subunit">
    <text evidence="11">Heterotetramer of 2 PreA and 2 PreT subunits.</text>
</comment>
<evidence type="ECO:0000256" key="2">
    <source>
        <dbReference type="ARBA" id="ARBA00022723"/>
    </source>
</evidence>
<keyword evidence="4" id="KW-0408">Iron</keyword>
<name>A0A8J6JC89_9FIRM</name>
<evidence type="ECO:0000259" key="13">
    <source>
        <dbReference type="PROSITE" id="PS51379"/>
    </source>
</evidence>
<dbReference type="EC" id="1.3.1.1" evidence="12"/>
<dbReference type="Gene3D" id="3.30.70.20">
    <property type="match status" value="1"/>
</dbReference>
<dbReference type="InterPro" id="IPR013785">
    <property type="entry name" value="Aldolase_TIM"/>
</dbReference>
<dbReference type="GO" id="GO:0050661">
    <property type="term" value="F:NADP binding"/>
    <property type="evidence" value="ECO:0007669"/>
    <property type="project" value="TreeGrafter"/>
</dbReference>
<dbReference type="GO" id="GO:0051536">
    <property type="term" value="F:iron-sulfur cluster binding"/>
    <property type="evidence" value="ECO:0007669"/>
    <property type="project" value="UniProtKB-KW"/>
</dbReference>
<sequence length="401" mass="43135">MANLKVNVAGVEFPNPVIVGSASPSMDWIGVKKGIEGGSGGVIVKSLFGEKGKLGRNFPRPRFKLYDYKTYPGYPQSLPHAFTLNSLEECSHFGYQEYMEDVNRAKDAVGDKGIVMASLSGVTLDEWQEMVGLVNETNADWVELNVSCPFAADMGVKMGAGAVDMTADVVRTCANLLKKPFSVKVSPQTVDQSSVALACQEAGAQCINLSARFSGFDLDIDQARPVGPGAQGGWGGPYFIGYGLKNCALAANKLSIPIIAGLGVWDWRDIIKYTMVGASLVQSGVGIMLQGYDVAKKWNEHISQWLDARGYSSLDDIRGIALPNVLKTAQVERAPEGVYAKVDYDKCTKCGVCKRSCFYDAITLTKCGAVIDQHKCDGCGMCMEVCPANAVSMTSPQKRAN</sequence>
<dbReference type="Gene3D" id="3.20.20.70">
    <property type="entry name" value="Aldolase class I"/>
    <property type="match status" value="1"/>
</dbReference>
<evidence type="ECO:0000256" key="7">
    <source>
        <dbReference type="ARBA" id="ARBA00032722"/>
    </source>
</evidence>
<evidence type="ECO:0000256" key="5">
    <source>
        <dbReference type="ARBA" id="ARBA00023014"/>
    </source>
</evidence>
<organism evidence="14 15">
    <name type="scientific">Lawsonibacter hominis</name>
    <dbReference type="NCBI Taxonomy" id="2763053"/>
    <lineage>
        <taxon>Bacteria</taxon>
        <taxon>Bacillati</taxon>
        <taxon>Bacillota</taxon>
        <taxon>Clostridia</taxon>
        <taxon>Eubacteriales</taxon>
        <taxon>Oscillospiraceae</taxon>
        <taxon>Lawsonibacter</taxon>
    </lineage>
</organism>
<dbReference type="SUPFAM" id="SSF54862">
    <property type="entry name" value="4Fe-4S ferredoxins"/>
    <property type="match status" value="1"/>
</dbReference>
<evidence type="ECO:0000256" key="4">
    <source>
        <dbReference type="ARBA" id="ARBA00023004"/>
    </source>
</evidence>
<dbReference type="InterPro" id="IPR017896">
    <property type="entry name" value="4Fe4S_Fe-S-bd"/>
</dbReference>
<protein>
    <recommendedName>
        <fullName evidence="12">dihydrouracil dehydrogenase (NAD(+))</fullName>
        <ecNumber evidence="12">1.3.1.1</ecNumber>
    </recommendedName>
    <alternativeName>
        <fullName evidence="7">Dihydrothymine dehydrogenase</fullName>
    </alternativeName>
    <alternativeName>
        <fullName evidence="6">Dihydrouracil dehydrogenase</fullName>
    </alternativeName>
</protein>
<dbReference type="RefSeq" id="WP_186906094.1">
    <property type="nucleotide sequence ID" value="NZ_JACOPP010000001.1"/>
</dbReference>
<feature type="domain" description="4Fe-4S ferredoxin-type" evidence="13">
    <location>
        <begin position="367"/>
        <end position="396"/>
    </location>
</feature>
<evidence type="ECO:0000313" key="15">
    <source>
        <dbReference type="Proteomes" id="UP000661435"/>
    </source>
</evidence>
<comment type="function">
    <text evidence="10">Involved in pyrimidine base degradation. Catalyzes physiologically the reduction of uracil to 5,6-dihydrouracil (DHU) by using NADH as a specific cosubstrate. It also catalyzes the reverse reaction and the reduction of thymine to 5,6-dihydrothymine (DHT).</text>
</comment>
<dbReference type="GO" id="GO:0004159">
    <property type="term" value="F:dihydropyrimidine dehydrogenase (NAD+) activity"/>
    <property type="evidence" value="ECO:0007669"/>
    <property type="project" value="UniProtKB-EC"/>
</dbReference>
<feature type="domain" description="4Fe-4S ferredoxin-type" evidence="13">
    <location>
        <begin position="338"/>
        <end position="366"/>
    </location>
</feature>
<evidence type="ECO:0000256" key="8">
    <source>
        <dbReference type="ARBA" id="ARBA00047685"/>
    </source>
</evidence>
<dbReference type="PROSITE" id="PS51379">
    <property type="entry name" value="4FE4S_FER_2"/>
    <property type="match status" value="2"/>
</dbReference>
<evidence type="ECO:0000256" key="11">
    <source>
        <dbReference type="ARBA" id="ARBA00049714"/>
    </source>
</evidence>
<dbReference type="Pfam" id="PF00037">
    <property type="entry name" value="Fer4"/>
    <property type="match status" value="2"/>
</dbReference>
<dbReference type="Pfam" id="PF01180">
    <property type="entry name" value="DHO_dh"/>
    <property type="match status" value="1"/>
</dbReference>
<dbReference type="GO" id="GO:0005737">
    <property type="term" value="C:cytoplasm"/>
    <property type="evidence" value="ECO:0007669"/>
    <property type="project" value="InterPro"/>
</dbReference>
<evidence type="ECO:0000256" key="9">
    <source>
        <dbReference type="ARBA" id="ARBA00048792"/>
    </source>
</evidence>
<dbReference type="InterPro" id="IPR005720">
    <property type="entry name" value="Dihydroorotate_DH_cat"/>
</dbReference>
<evidence type="ECO:0000256" key="10">
    <source>
        <dbReference type="ARBA" id="ARBA00049578"/>
    </source>
</evidence>
<dbReference type="GO" id="GO:0006210">
    <property type="term" value="P:thymine catabolic process"/>
    <property type="evidence" value="ECO:0007669"/>
    <property type="project" value="TreeGrafter"/>
</dbReference>
<dbReference type="GO" id="GO:0002058">
    <property type="term" value="F:uracil binding"/>
    <property type="evidence" value="ECO:0007669"/>
    <property type="project" value="TreeGrafter"/>
</dbReference>
<keyword evidence="5" id="KW-0411">Iron-sulfur</keyword>
<dbReference type="PANTHER" id="PTHR43073:SF2">
    <property type="entry name" value="DIHYDROPYRIMIDINE DEHYDROGENASE [NADP(+)]"/>
    <property type="match status" value="1"/>
</dbReference>
<dbReference type="GO" id="GO:0046872">
    <property type="term" value="F:metal ion binding"/>
    <property type="evidence" value="ECO:0007669"/>
    <property type="project" value="UniProtKB-KW"/>
</dbReference>
<evidence type="ECO:0000256" key="3">
    <source>
        <dbReference type="ARBA" id="ARBA00023002"/>
    </source>
</evidence>
<dbReference type="GO" id="GO:0006212">
    <property type="term" value="P:uracil catabolic process"/>
    <property type="evidence" value="ECO:0007669"/>
    <property type="project" value="TreeGrafter"/>
</dbReference>
<gene>
    <name evidence="14" type="ORF">H8S57_00105</name>
</gene>
<dbReference type="AlphaFoldDB" id="A0A8J6JC89"/>
<evidence type="ECO:0000256" key="1">
    <source>
        <dbReference type="ARBA" id="ARBA00010804"/>
    </source>
</evidence>
<evidence type="ECO:0000313" key="14">
    <source>
        <dbReference type="EMBL" id="MBC5732130.1"/>
    </source>
</evidence>
<comment type="catalytic activity">
    <reaction evidence="9">
        <text>5,6-dihydrouracil + NAD(+) = uracil + NADH + H(+)</text>
        <dbReference type="Rhea" id="RHEA:20189"/>
        <dbReference type="ChEBI" id="CHEBI:15378"/>
        <dbReference type="ChEBI" id="CHEBI:15901"/>
        <dbReference type="ChEBI" id="CHEBI:17568"/>
        <dbReference type="ChEBI" id="CHEBI:57540"/>
        <dbReference type="ChEBI" id="CHEBI:57945"/>
        <dbReference type="EC" id="1.3.1.1"/>
    </reaction>
</comment>
<keyword evidence="3" id="KW-0560">Oxidoreductase</keyword>
<proteinExistence type="inferred from homology"/>
<keyword evidence="2" id="KW-0479">Metal-binding</keyword>
<dbReference type="PROSITE" id="PS00198">
    <property type="entry name" value="4FE4S_FER_1"/>
    <property type="match status" value="1"/>
</dbReference>
<comment type="similarity">
    <text evidence="1">Belongs to the dihydropyrimidine dehydrogenase family.</text>
</comment>
<dbReference type="SUPFAM" id="SSF51395">
    <property type="entry name" value="FMN-linked oxidoreductases"/>
    <property type="match status" value="1"/>
</dbReference>
<dbReference type="Proteomes" id="UP000661435">
    <property type="component" value="Unassembled WGS sequence"/>
</dbReference>
<dbReference type="InterPro" id="IPR017900">
    <property type="entry name" value="4Fe4S_Fe_S_CS"/>
</dbReference>
<accession>A0A8J6JC89</accession>
<reference evidence="14" key="1">
    <citation type="submission" date="2020-08" db="EMBL/GenBank/DDBJ databases">
        <title>Genome public.</title>
        <authorList>
            <person name="Liu C."/>
            <person name="Sun Q."/>
        </authorList>
    </citation>
    <scope>NUCLEOTIDE SEQUENCE</scope>
    <source>
        <strain evidence="14">NSJ-51</strain>
    </source>
</reference>
<keyword evidence="15" id="KW-1185">Reference proteome</keyword>
<dbReference type="PANTHER" id="PTHR43073">
    <property type="entry name" value="DIHYDROPYRIMIDINE DEHYDROGENASE [NADP(+)]"/>
    <property type="match status" value="1"/>
</dbReference>
<evidence type="ECO:0000256" key="6">
    <source>
        <dbReference type="ARBA" id="ARBA00030119"/>
    </source>
</evidence>